<keyword evidence="2" id="KW-1185">Reference proteome</keyword>
<organism evidence="1 2">
    <name type="scientific">Coprinellus micaceus</name>
    <name type="common">Glistening ink-cap mushroom</name>
    <name type="synonym">Coprinus micaceus</name>
    <dbReference type="NCBI Taxonomy" id="71717"/>
    <lineage>
        <taxon>Eukaryota</taxon>
        <taxon>Fungi</taxon>
        <taxon>Dikarya</taxon>
        <taxon>Basidiomycota</taxon>
        <taxon>Agaricomycotina</taxon>
        <taxon>Agaricomycetes</taxon>
        <taxon>Agaricomycetidae</taxon>
        <taxon>Agaricales</taxon>
        <taxon>Agaricineae</taxon>
        <taxon>Psathyrellaceae</taxon>
        <taxon>Coprinellus</taxon>
    </lineage>
</organism>
<sequence length="323" mass="36341">MTSADCYIRFVGELCALTPTLSGPTSRPWDGLDSLAVSIGEDWGKYSPHLETLPPVKSFQLRLPVMSKTFRSSLECERSPLGLPPQVINRLTYLFICIDWIANHLLSIIGQCESMEELTIHFWGHPLEYPPQNPISQPIINNGVLLPKVHKLRLERASIDSLPILPLLRAPNLRQLEIDFSRFGYSDTVPFPSLEQRHVDKHWLPFAQRHSRALRDIRISCSEGSFPINGSPHAMLRPFLSLTRLTLDGAAFDAKSLFADDTSASGGQFLMKLETLELLRIGSDFDMDQVFSFFEASVVCSSPLISIQLMHPCLKKLKVTLEN</sequence>
<name>A0A4Y7TZN6_COPMI</name>
<gene>
    <name evidence="1" type="ORF">FA13DRAFT_1784335</name>
</gene>
<dbReference type="OrthoDB" id="2890556at2759"/>
<dbReference type="AlphaFoldDB" id="A0A4Y7TZN6"/>
<evidence type="ECO:0000313" key="1">
    <source>
        <dbReference type="EMBL" id="TEB39636.1"/>
    </source>
</evidence>
<dbReference type="STRING" id="71717.A0A4Y7TZN6"/>
<dbReference type="Proteomes" id="UP000298030">
    <property type="component" value="Unassembled WGS sequence"/>
</dbReference>
<evidence type="ECO:0008006" key="3">
    <source>
        <dbReference type="Google" id="ProtNLM"/>
    </source>
</evidence>
<reference evidence="1 2" key="1">
    <citation type="journal article" date="2019" name="Nat. Ecol. Evol.">
        <title>Megaphylogeny resolves global patterns of mushroom evolution.</title>
        <authorList>
            <person name="Varga T."/>
            <person name="Krizsan K."/>
            <person name="Foldi C."/>
            <person name="Dima B."/>
            <person name="Sanchez-Garcia M."/>
            <person name="Sanchez-Ramirez S."/>
            <person name="Szollosi G.J."/>
            <person name="Szarkandi J.G."/>
            <person name="Papp V."/>
            <person name="Albert L."/>
            <person name="Andreopoulos W."/>
            <person name="Angelini C."/>
            <person name="Antonin V."/>
            <person name="Barry K.W."/>
            <person name="Bougher N.L."/>
            <person name="Buchanan P."/>
            <person name="Buyck B."/>
            <person name="Bense V."/>
            <person name="Catcheside P."/>
            <person name="Chovatia M."/>
            <person name="Cooper J."/>
            <person name="Damon W."/>
            <person name="Desjardin D."/>
            <person name="Finy P."/>
            <person name="Geml J."/>
            <person name="Haridas S."/>
            <person name="Hughes K."/>
            <person name="Justo A."/>
            <person name="Karasinski D."/>
            <person name="Kautmanova I."/>
            <person name="Kiss B."/>
            <person name="Kocsube S."/>
            <person name="Kotiranta H."/>
            <person name="LaButti K.M."/>
            <person name="Lechner B.E."/>
            <person name="Liimatainen K."/>
            <person name="Lipzen A."/>
            <person name="Lukacs Z."/>
            <person name="Mihaltcheva S."/>
            <person name="Morgado L.N."/>
            <person name="Niskanen T."/>
            <person name="Noordeloos M.E."/>
            <person name="Ohm R.A."/>
            <person name="Ortiz-Santana B."/>
            <person name="Ovrebo C."/>
            <person name="Racz N."/>
            <person name="Riley R."/>
            <person name="Savchenko A."/>
            <person name="Shiryaev A."/>
            <person name="Soop K."/>
            <person name="Spirin V."/>
            <person name="Szebenyi C."/>
            <person name="Tomsovsky M."/>
            <person name="Tulloss R.E."/>
            <person name="Uehling J."/>
            <person name="Grigoriev I.V."/>
            <person name="Vagvolgyi C."/>
            <person name="Papp T."/>
            <person name="Martin F.M."/>
            <person name="Miettinen O."/>
            <person name="Hibbett D.S."/>
            <person name="Nagy L.G."/>
        </authorList>
    </citation>
    <scope>NUCLEOTIDE SEQUENCE [LARGE SCALE GENOMIC DNA]</scope>
    <source>
        <strain evidence="1 2">FP101781</strain>
    </source>
</reference>
<protein>
    <recommendedName>
        <fullName evidence="3">F-box domain-containing protein</fullName>
    </recommendedName>
</protein>
<proteinExistence type="predicted"/>
<dbReference type="EMBL" id="QPFP01000001">
    <property type="protein sequence ID" value="TEB39636.1"/>
    <property type="molecule type" value="Genomic_DNA"/>
</dbReference>
<accession>A0A4Y7TZN6</accession>
<evidence type="ECO:0000313" key="2">
    <source>
        <dbReference type="Proteomes" id="UP000298030"/>
    </source>
</evidence>
<dbReference type="SUPFAM" id="SSF52047">
    <property type="entry name" value="RNI-like"/>
    <property type="match status" value="1"/>
</dbReference>
<comment type="caution">
    <text evidence="1">The sequence shown here is derived from an EMBL/GenBank/DDBJ whole genome shotgun (WGS) entry which is preliminary data.</text>
</comment>